<dbReference type="AlphaFoldDB" id="A0A7S7RM36"/>
<organism evidence="6 7">
    <name type="scientific">Candidatus Sulfurimonas baltica</name>
    <dbReference type="NCBI Taxonomy" id="2740404"/>
    <lineage>
        <taxon>Bacteria</taxon>
        <taxon>Pseudomonadati</taxon>
        <taxon>Campylobacterota</taxon>
        <taxon>Epsilonproteobacteria</taxon>
        <taxon>Campylobacterales</taxon>
        <taxon>Sulfurimonadaceae</taxon>
        <taxon>Sulfurimonas</taxon>
    </lineage>
</organism>
<feature type="domain" description="Tyr recombinase" evidence="5">
    <location>
        <begin position="191"/>
        <end position="374"/>
    </location>
</feature>
<dbReference type="Gene3D" id="1.10.150.130">
    <property type="match status" value="1"/>
</dbReference>
<dbReference type="InterPro" id="IPR002104">
    <property type="entry name" value="Integrase_catalytic"/>
</dbReference>
<keyword evidence="2" id="KW-0229">DNA integration</keyword>
<dbReference type="GO" id="GO:0006310">
    <property type="term" value="P:DNA recombination"/>
    <property type="evidence" value="ECO:0007669"/>
    <property type="project" value="UniProtKB-KW"/>
</dbReference>
<evidence type="ECO:0000256" key="4">
    <source>
        <dbReference type="ARBA" id="ARBA00023172"/>
    </source>
</evidence>
<dbReference type="GO" id="GO:0003677">
    <property type="term" value="F:DNA binding"/>
    <property type="evidence" value="ECO:0007669"/>
    <property type="project" value="UniProtKB-KW"/>
</dbReference>
<accession>A0A7S7RM36</accession>
<evidence type="ECO:0000256" key="1">
    <source>
        <dbReference type="ARBA" id="ARBA00008857"/>
    </source>
</evidence>
<dbReference type="RefSeq" id="WP_194368030.1">
    <property type="nucleotide sequence ID" value="NZ_CP054492.1"/>
</dbReference>
<dbReference type="Pfam" id="PF00589">
    <property type="entry name" value="Phage_integrase"/>
    <property type="match status" value="1"/>
</dbReference>
<dbReference type="InterPro" id="IPR011010">
    <property type="entry name" value="DNA_brk_join_enz"/>
</dbReference>
<dbReference type="InterPro" id="IPR004107">
    <property type="entry name" value="Integrase_SAM-like_N"/>
</dbReference>
<dbReference type="InterPro" id="IPR050808">
    <property type="entry name" value="Phage_Integrase"/>
</dbReference>
<dbReference type="PANTHER" id="PTHR30629:SF2">
    <property type="entry name" value="PROPHAGE INTEGRASE INTS-RELATED"/>
    <property type="match status" value="1"/>
</dbReference>
<proteinExistence type="inferred from homology"/>
<dbReference type="Proteomes" id="UP000593994">
    <property type="component" value="Chromosome"/>
</dbReference>
<dbReference type="PANTHER" id="PTHR30629">
    <property type="entry name" value="PROPHAGE INTEGRASE"/>
    <property type="match status" value="1"/>
</dbReference>
<dbReference type="KEGG" id="sbal:HUE88_07075"/>
<protein>
    <submittedName>
        <fullName evidence="6">Site-specific integrase</fullName>
    </submittedName>
</protein>
<dbReference type="EMBL" id="CP054492">
    <property type="protein sequence ID" value="QOY50910.1"/>
    <property type="molecule type" value="Genomic_DNA"/>
</dbReference>
<dbReference type="PROSITE" id="PS51898">
    <property type="entry name" value="TYR_RECOMBINASE"/>
    <property type="match status" value="1"/>
</dbReference>
<evidence type="ECO:0000313" key="6">
    <source>
        <dbReference type="EMBL" id="QOY50910.1"/>
    </source>
</evidence>
<evidence type="ECO:0000256" key="2">
    <source>
        <dbReference type="ARBA" id="ARBA00022908"/>
    </source>
</evidence>
<dbReference type="Gene3D" id="1.10.443.10">
    <property type="entry name" value="Intergrase catalytic core"/>
    <property type="match status" value="1"/>
</dbReference>
<dbReference type="InterPro" id="IPR010998">
    <property type="entry name" value="Integrase_recombinase_N"/>
</dbReference>
<evidence type="ECO:0000256" key="3">
    <source>
        <dbReference type="ARBA" id="ARBA00023125"/>
    </source>
</evidence>
<gene>
    <name evidence="6" type="ORF">HUE88_07075</name>
</gene>
<dbReference type="CDD" id="cd01189">
    <property type="entry name" value="INT_ICEBs1_C_like"/>
    <property type="match status" value="1"/>
</dbReference>
<keyword evidence="7" id="KW-1185">Reference proteome</keyword>
<evidence type="ECO:0000259" key="5">
    <source>
        <dbReference type="PROSITE" id="PS51898"/>
    </source>
</evidence>
<dbReference type="GO" id="GO:0015074">
    <property type="term" value="P:DNA integration"/>
    <property type="evidence" value="ECO:0007669"/>
    <property type="project" value="UniProtKB-KW"/>
</dbReference>
<reference evidence="6 7" key="1">
    <citation type="submission" date="2020-05" db="EMBL/GenBank/DDBJ databases">
        <title>Sulfurimonas marisnigri, sp. nov., and Sulfurimonas baltica, sp. nov., manganese oxide reducing chemolithoautotrophs of the class Epsilonproteobacteria isolated from the pelagic redoxclines of the Black and Baltic Seas and emended description of the genus Sulfurimonas.</title>
        <authorList>
            <person name="Henkel J.V."/>
            <person name="Laudan C."/>
            <person name="Werner J."/>
            <person name="Neu T."/>
            <person name="Plewe S."/>
            <person name="Sproer C."/>
            <person name="Bunk B."/>
            <person name="Schulz-Vogt H.N."/>
        </authorList>
    </citation>
    <scope>NUCLEOTIDE SEQUENCE [LARGE SCALE GENOMIC DNA]</scope>
    <source>
        <strain evidence="6 7">GD2</strain>
    </source>
</reference>
<dbReference type="InterPro" id="IPR013762">
    <property type="entry name" value="Integrase-like_cat_sf"/>
</dbReference>
<dbReference type="Pfam" id="PF14659">
    <property type="entry name" value="Phage_int_SAM_3"/>
    <property type="match status" value="1"/>
</dbReference>
<dbReference type="SUPFAM" id="SSF56349">
    <property type="entry name" value="DNA breaking-rejoining enzymes"/>
    <property type="match status" value="1"/>
</dbReference>
<comment type="similarity">
    <text evidence="1">Belongs to the 'phage' integrase family.</text>
</comment>
<keyword evidence="3" id="KW-0238">DNA-binding</keyword>
<keyword evidence="4" id="KW-0233">DNA recombination</keyword>
<evidence type="ECO:0000313" key="7">
    <source>
        <dbReference type="Proteomes" id="UP000593994"/>
    </source>
</evidence>
<sequence length="397" mass="46273">MRLLVNIYLTILGVKFTIKEKYNRWYIAFSHNGRRINRSTGLEASKKNLQTVKKEVLPQIAQELISSTQSVDADIRTSDETLLEDFSELHFNLHKENVRSHVYERDFKNFQRHILPYFKSRQLTSIKPMELEAWQNRLLLKYKILSVQKYRSIFYGIFTRAYKNELVTKNPFDTVTAPKMKGKFNRLSKSEAINPFTQKEINILVDADDNSYMSNYIKLMSNSGIRPGELIALTWKDIDFENRTINVDKTIINNVSGLPKTQSSVRVVDIIQDAYEALEAQYKLTATLVYVFVNSSHKRFYSHDIININFRNRLKMHNIEVRPLYQLRHSFASRMIKSGINITWVSAMLGHKDSSITLQVYTKFIQEDNETRMSNIDKINQQLGGEAYETVTPISVS</sequence>
<name>A0A7S7RM36_9BACT</name>